<accession>A0A074J4I4</accession>
<evidence type="ECO:0000313" key="4">
    <source>
        <dbReference type="Proteomes" id="UP000027432"/>
    </source>
</evidence>
<dbReference type="InterPro" id="IPR036188">
    <property type="entry name" value="FAD/NAD-bd_sf"/>
</dbReference>
<dbReference type="Pfam" id="PF01266">
    <property type="entry name" value="DAO"/>
    <property type="match status" value="1"/>
</dbReference>
<dbReference type="STRING" id="1353537.TP2_14770"/>
<dbReference type="SUPFAM" id="SSF51905">
    <property type="entry name" value="FAD/NAD(P)-binding domain"/>
    <property type="match status" value="1"/>
</dbReference>
<comment type="caution">
    <text evidence="3">The sequence shown here is derived from an EMBL/GenBank/DDBJ whole genome shotgun (WGS) entry which is preliminary data.</text>
</comment>
<dbReference type="Gene3D" id="3.30.9.10">
    <property type="entry name" value="D-Amino Acid Oxidase, subunit A, domain 2"/>
    <property type="match status" value="1"/>
</dbReference>
<dbReference type="PANTHER" id="PTHR13847:SF281">
    <property type="entry name" value="FAD DEPENDENT OXIDOREDUCTASE DOMAIN-CONTAINING PROTEIN"/>
    <property type="match status" value="1"/>
</dbReference>
<dbReference type="OrthoDB" id="9806601at2"/>
<keyword evidence="4" id="KW-1185">Reference proteome</keyword>
<evidence type="ECO:0000259" key="2">
    <source>
        <dbReference type="Pfam" id="PF01266"/>
    </source>
</evidence>
<protein>
    <recommendedName>
        <fullName evidence="2">FAD dependent oxidoreductase domain-containing protein</fullName>
    </recommendedName>
</protein>
<evidence type="ECO:0000313" key="3">
    <source>
        <dbReference type="EMBL" id="KEO50528.1"/>
    </source>
</evidence>
<proteinExistence type="predicted"/>
<dbReference type="AlphaFoldDB" id="A0A074J4I4"/>
<dbReference type="EMBL" id="AUND01000042">
    <property type="protein sequence ID" value="KEO50528.1"/>
    <property type="molecule type" value="Genomic_DNA"/>
</dbReference>
<reference evidence="3 4" key="1">
    <citation type="submission" date="2013-07" db="EMBL/GenBank/DDBJ databases">
        <title>Thioclava pacifica DSM 10166 Genome Sequencing.</title>
        <authorList>
            <person name="Lai Q."/>
            <person name="Shao Z."/>
        </authorList>
    </citation>
    <scope>NUCLEOTIDE SEQUENCE [LARGE SCALE GENOMIC DNA]</scope>
    <source>
        <strain evidence="3 4">DSM 10166</strain>
    </source>
</reference>
<dbReference type="Proteomes" id="UP000027432">
    <property type="component" value="Unassembled WGS sequence"/>
</dbReference>
<dbReference type="GO" id="GO:0016491">
    <property type="term" value="F:oxidoreductase activity"/>
    <property type="evidence" value="ECO:0007669"/>
    <property type="project" value="UniProtKB-KW"/>
</dbReference>
<dbReference type="Gene3D" id="3.50.50.60">
    <property type="entry name" value="FAD/NAD(P)-binding domain"/>
    <property type="match status" value="1"/>
</dbReference>
<dbReference type="PANTHER" id="PTHR13847">
    <property type="entry name" value="SARCOSINE DEHYDROGENASE-RELATED"/>
    <property type="match status" value="1"/>
</dbReference>
<sequence>MNLLFANDRRGEHPPSYYAATALTKKRWPELKGQQRADICVIGGGFTGLSAALHLAEKGFSVILLEAHRVGFGASGRNGGQVGSGQRLEQDELEKIHGREMAHRLWDIGEDAKALVRDLIARHEMGVTFHPGIAHACRSETEVAHSHKMAEKLARDYGYDKIDPLYREDLRALLPSEAYIGGDLDRGAGHLHPLNFAQALALACDKAGVTIHESSLVHHIRPGEPVRIQTQHGHVDADHLIFAANGYLGDLSPRVAARVMPINNFILATEPLGDRVDEVLRANIAVADTKFVVNYWRLSEDNRLLFGGGESYGYKFPDIVATVRKPMLEVYPGLADVRIDYAWGGTLAITRTRMPYFARPLKNALSASGFSGHGVAMGTMAGKIMAEAVAGQAERFDLMAGLKVPSFPGGALLRSPLLVAAMTWFSMRDKLGI</sequence>
<feature type="domain" description="FAD dependent oxidoreductase" evidence="2">
    <location>
        <begin position="38"/>
        <end position="387"/>
    </location>
</feature>
<dbReference type="GO" id="GO:0005737">
    <property type="term" value="C:cytoplasm"/>
    <property type="evidence" value="ECO:0007669"/>
    <property type="project" value="TreeGrafter"/>
</dbReference>
<organism evidence="3 4">
    <name type="scientific">Thioclava pacifica DSM 10166</name>
    <dbReference type="NCBI Taxonomy" id="1353537"/>
    <lineage>
        <taxon>Bacteria</taxon>
        <taxon>Pseudomonadati</taxon>
        <taxon>Pseudomonadota</taxon>
        <taxon>Alphaproteobacteria</taxon>
        <taxon>Rhodobacterales</taxon>
        <taxon>Paracoccaceae</taxon>
        <taxon>Thioclava</taxon>
    </lineage>
</organism>
<dbReference type="RefSeq" id="WP_038080168.1">
    <property type="nucleotide sequence ID" value="NZ_AUND01000042.1"/>
</dbReference>
<keyword evidence="1" id="KW-0560">Oxidoreductase</keyword>
<dbReference type="eggNOG" id="COG0665">
    <property type="taxonomic scope" value="Bacteria"/>
</dbReference>
<gene>
    <name evidence="3" type="ORF">TP2_14770</name>
</gene>
<evidence type="ECO:0000256" key="1">
    <source>
        <dbReference type="ARBA" id="ARBA00023002"/>
    </source>
</evidence>
<name>A0A074J4I4_9RHOB</name>
<dbReference type="InterPro" id="IPR006076">
    <property type="entry name" value="FAD-dep_OxRdtase"/>
</dbReference>